<organism evidence="1 2">
    <name type="scientific">Butyrivibrio proteoclasticus (strain ATCC 51982 / DSM 14932 / B316)</name>
    <name type="common">Clostridium proteoclasticum</name>
    <dbReference type="NCBI Taxonomy" id="515622"/>
    <lineage>
        <taxon>Bacteria</taxon>
        <taxon>Bacillati</taxon>
        <taxon>Bacillota</taxon>
        <taxon>Clostridia</taxon>
        <taxon>Lachnospirales</taxon>
        <taxon>Lachnospiraceae</taxon>
        <taxon>Butyrivibrio</taxon>
    </lineage>
</organism>
<dbReference type="eggNOG" id="ENOG5033HTC">
    <property type="taxonomic scope" value="Bacteria"/>
</dbReference>
<dbReference type="HOGENOM" id="CLU_131538_1_1_9"/>
<accession>E0S541</accession>
<reference evidence="1 2" key="1">
    <citation type="journal article" date="2010" name="PLoS ONE">
        <title>The glycobiome of the rumen bacterium Butyrivibrio proteoclasticus B316(T) highlights adaptation to a polysaccharide-rich environment.</title>
        <authorList>
            <person name="Kelly W.J."/>
            <person name="Leahy S.C."/>
            <person name="Altermann E."/>
            <person name="Yeoman C.J."/>
            <person name="Dunne J.C."/>
            <person name="Kong Z."/>
            <person name="Pacheco D.M."/>
            <person name="Li D."/>
            <person name="Noel S.J."/>
            <person name="Moon C.D."/>
            <person name="Cookson A.L."/>
            <person name="Attwood G.T."/>
        </authorList>
    </citation>
    <scope>NUCLEOTIDE SEQUENCE [LARGE SCALE GENOMIC DNA]</scope>
    <source>
        <strain evidence="2">ATCC 51982 / DSM 14932 / B316</strain>
        <plasmid evidence="2">Plasmid pCY186</plasmid>
    </source>
</reference>
<dbReference type="InterPro" id="IPR014962">
    <property type="entry name" value="YolD"/>
</dbReference>
<dbReference type="Proteomes" id="UP000001299">
    <property type="component" value="Plasmid pCY186"/>
</dbReference>
<dbReference type="AlphaFoldDB" id="E0S541"/>
<dbReference type="KEGG" id="bpb:bpr_IV159"/>
<sequence length="102" mass="11737">MPRTDRASQFMPFAALKGFEEALRLQEHIEVEKILLTEESLEYLDYQLSLLKIGDMVTIVYFDNGAYLTKTGLISKIKKDARYLTVVTTDISFDDIREIQGI</sequence>
<evidence type="ECO:0000313" key="2">
    <source>
        <dbReference type="Proteomes" id="UP000001299"/>
    </source>
</evidence>
<evidence type="ECO:0000313" key="1">
    <source>
        <dbReference type="EMBL" id="ADL36523.1"/>
    </source>
</evidence>
<gene>
    <name evidence="1" type="ordered locus">bpr_IV159</name>
</gene>
<protein>
    <submittedName>
        <fullName evidence="1">YolD-like protein</fullName>
    </submittedName>
</protein>
<keyword evidence="1" id="KW-0614">Plasmid</keyword>
<proteinExistence type="predicted"/>
<dbReference type="RefSeq" id="WP_013283171.1">
    <property type="nucleotide sequence ID" value="NC_014390.1"/>
</dbReference>
<dbReference type="Pfam" id="PF08863">
    <property type="entry name" value="YolD"/>
    <property type="match status" value="1"/>
</dbReference>
<keyword evidence="2" id="KW-1185">Reference proteome</keyword>
<geneLocation type="plasmid" evidence="1 2">
    <name>pCY186</name>
</geneLocation>
<name>E0S541_BUTPB</name>
<dbReference type="EMBL" id="CP001813">
    <property type="protein sequence ID" value="ADL36523.1"/>
    <property type="molecule type" value="Genomic_DNA"/>
</dbReference>